<dbReference type="RefSeq" id="WP_033427590.1">
    <property type="nucleotide sequence ID" value="NZ_CP034550.1"/>
</dbReference>
<keyword evidence="2" id="KW-1185">Reference proteome</keyword>
<proteinExistence type="predicted"/>
<dbReference type="AlphaFoldDB" id="A0A5Q0GTM5"/>
<organism evidence="1 2">
    <name type="scientific">Saccharothrix syringae</name>
    <name type="common">Nocardiopsis syringae</name>
    <dbReference type="NCBI Taxonomy" id="103733"/>
    <lineage>
        <taxon>Bacteria</taxon>
        <taxon>Bacillati</taxon>
        <taxon>Actinomycetota</taxon>
        <taxon>Actinomycetes</taxon>
        <taxon>Pseudonocardiales</taxon>
        <taxon>Pseudonocardiaceae</taxon>
        <taxon>Saccharothrix</taxon>
    </lineage>
</organism>
<dbReference type="EMBL" id="CP034550">
    <property type="protein sequence ID" value="QFZ17261.1"/>
    <property type="molecule type" value="Genomic_DNA"/>
</dbReference>
<accession>A0A5Q0GTM5</accession>
<dbReference type="KEGG" id="ssyi:EKG83_07080"/>
<protein>
    <submittedName>
        <fullName evidence="1">Uncharacterized protein</fullName>
    </submittedName>
</protein>
<name>A0A5Q0GTM5_SACSY</name>
<reference evidence="2" key="1">
    <citation type="journal article" date="2021" name="Curr. Microbiol.">
        <title>Complete genome of nocamycin-producing strain Saccharothrix syringae NRRL B-16468 reveals the biosynthetic potential for secondary metabolites.</title>
        <authorList>
            <person name="Mo X."/>
            <person name="Yang S."/>
        </authorList>
    </citation>
    <scope>NUCLEOTIDE SEQUENCE [LARGE SCALE GENOMIC DNA]</scope>
    <source>
        <strain evidence="2">ATCC 51364 / DSM 43886 / JCM 6844 / KCTC 9398 / NBRC 14523 / NRRL B-16468 / INA 2240</strain>
    </source>
</reference>
<evidence type="ECO:0000313" key="2">
    <source>
        <dbReference type="Proteomes" id="UP000325787"/>
    </source>
</evidence>
<gene>
    <name evidence="1" type="ORF">EKG83_07080</name>
</gene>
<dbReference type="OrthoDB" id="1414930at2"/>
<evidence type="ECO:0000313" key="1">
    <source>
        <dbReference type="EMBL" id="QFZ17261.1"/>
    </source>
</evidence>
<dbReference type="Proteomes" id="UP000325787">
    <property type="component" value="Chromosome"/>
</dbReference>
<sequence>MDEVIRRARAEAAAGLRAELRDHLRAQPVEWLVERLLDHLVACQGLPLPPPAPATAPHRVSAVELTEAVLADFTAAHHGYDRERLVLEGYLVDPPAKGGPLLGPEHRTPAGEDLLARAKDVLHALLYSGSPDRVQRELLSLTVPRAKLPVFEFVREAATEISAEGTWTDPTGAAHDDRAGNTVVQVEYGEVAGELVGHGIVTALRLINELEVNEVVLYARMEDVEQSTLT</sequence>